<dbReference type="SUPFAM" id="SSF81901">
    <property type="entry name" value="HCP-like"/>
    <property type="match status" value="1"/>
</dbReference>
<feature type="non-terminal residue" evidence="1">
    <location>
        <position position="1"/>
    </location>
</feature>
<dbReference type="EMBL" id="JAAAHW010003874">
    <property type="protein sequence ID" value="KAF9980279.1"/>
    <property type="molecule type" value="Genomic_DNA"/>
</dbReference>
<evidence type="ECO:0000313" key="2">
    <source>
        <dbReference type="Proteomes" id="UP000749646"/>
    </source>
</evidence>
<dbReference type="InterPro" id="IPR011990">
    <property type="entry name" value="TPR-like_helical_dom_sf"/>
</dbReference>
<dbReference type="Gene3D" id="1.25.40.10">
    <property type="entry name" value="Tetratricopeptide repeat domain"/>
    <property type="match status" value="1"/>
</dbReference>
<dbReference type="AlphaFoldDB" id="A0A9P6M8L2"/>
<gene>
    <name evidence="1" type="ORF">BGZ65_005317</name>
</gene>
<organism evidence="1 2">
    <name type="scientific">Modicella reniformis</name>
    <dbReference type="NCBI Taxonomy" id="1440133"/>
    <lineage>
        <taxon>Eukaryota</taxon>
        <taxon>Fungi</taxon>
        <taxon>Fungi incertae sedis</taxon>
        <taxon>Mucoromycota</taxon>
        <taxon>Mortierellomycotina</taxon>
        <taxon>Mortierellomycetes</taxon>
        <taxon>Mortierellales</taxon>
        <taxon>Mortierellaceae</taxon>
        <taxon>Modicella</taxon>
    </lineage>
</organism>
<dbReference type="SMART" id="SM00671">
    <property type="entry name" value="SEL1"/>
    <property type="match status" value="2"/>
</dbReference>
<proteinExistence type="predicted"/>
<reference evidence="1" key="1">
    <citation type="journal article" date="2020" name="Fungal Divers.">
        <title>Resolving the Mortierellaceae phylogeny through synthesis of multi-gene phylogenetics and phylogenomics.</title>
        <authorList>
            <person name="Vandepol N."/>
            <person name="Liber J."/>
            <person name="Desiro A."/>
            <person name="Na H."/>
            <person name="Kennedy M."/>
            <person name="Barry K."/>
            <person name="Grigoriev I.V."/>
            <person name="Miller A.N."/>
            <person name="O'Donnell K."/>
            <person name="Stajich J.E."/>
            <person name="Bonito G."/>
        </authorList>
    </citation>
    <scope>NUCLEOTIDE SEQUENCE</scope>
    <source>
        <strain evidence="1">MES-2147</strain>
    </source>
</reference>
<comment type="caution">
    <text evidence="1">The sequence shown here is derived from an EMBL/GenBank/DDBJ whole genome shotgun (WGS) entry which is preliminary data.</text>
</comment>
<accession>A0A9P6M8L2</accession>
<protein>
    <submittedName>
        <fullName evidence="1">Uncharacterized protein</fullName>
    </submittedName>
</protein>
<dbReference type="Proteomes" id="UP000749646">
    <property type="component" value="Unassembled WGS sequence"/>
</dbReference>
<dbReference type="InterPro" id="IPR006597">
    <property type="entry name" value="Sel1-like"/>
</dbReference>
<evidence type="ECO:0000313" key="1">
    <source>
        <dbReference type="EMBL" id="KAF9980279.1"/>
    </source>
</evidence>
<sequence>MVLPFRDSRKRPRSKLPWFLLRGGVEKNREKAVFWYEKSAAQNNPWAQCNLGFFYANEIGVPQNYEMASLTLRITVNRRGAPAVKHFTHIVYSQDAPEGSQYDVEGFERM</sequence>
<name>A0A9P6M8L2_9FUNG</name>
<dbReference type="Pfam" id="PF08238">
    <property type="entry name" value="Sel1"/>
    <property type="match status" value="2"/>
</dbReference>
<keyword evidence="2" id="KW-1185">Reference proteome</keyword>
<dbReference type="OrthoDB" id="2402420at2759"/>